<feature type="transmembrane region" description="Helical" evidence="10">
    <location>
        <begin position="264"/>
        <end position="282"/>
    </location>
</feature>
<keyword evidence="5" id="KW-0547">Nucleotide-binding</keyword>
<dbReference type="GO" id="GO:0005524">
    <property type="term" value="F:ATP binding"/>
    <property type="evidence" value="ECO:0007669"/>
    <property type="project" value="UniProtKB-KW"/>
</dbReference>
<comment type="caution">
    <text evidence="13">The sequence shown here is derived from an EMBL/GenBank/DDBJ whole genome shotgun (WGS) entry which is preliminary data.</text>
</comment>
<reference evidence="13 14" key="1">
    <citation type="submission" date="2018-06" db="EMBL/GenBank/DDBJ databases">
        <title>Paenibacillus imtechensis sp. nov.</title>
        <authorList>
            <person name="Pinnaka A.K."/>
            <person name="Singh H."/>
            <person name="Kaur M."/>
        </authorList>
    </citation>
    <scope>NUCLEOTIDE SEQUENCE [LARGE SCALE GENOMIC DNA]</scope>
    <source>
        <strain evidence="13 14">SMB1</strain>
    </source>
</reference>
<keyword evidence="6" id="KW-0788">Thiol protease</keyword>
<feature type="transmembrane region" description="Helical" evidence="10">
    <location>
        <begin position="180"/>
        <end position="197"/>
    </location>
</feature>
<evidence type="ECO:0000259" key="12">
    <source>
        <dbReference type="PROSITE" id="PS50929"/>
    </source>
</evidence>
<dbReference type="GO" id="GO:0140359">
    <property type="term" value="F:ABC-type transporter activity"/>
    <property type="evidence" value="ECO:0007669"/>
    <property type="project" value="InterPro"/>
</dbReference>
<dbReference type="GO" id="GO:0005886">
    <property type="term" value="C:plasma membrane"/>
    <property type="evidence" value="ECO:0007669"/>
    <property type="project" value="UniProtKB-SubCell"/>
</dbReference>
<dbReference type="PANTHER" id="PTHR24221:SF654">
    <property type="entry name" value="ATP-BINDING CASSETTE SUB-FAMILY B MEMBER 6"/>
    <property type="match status" value="1"/>
</dbReference>
<dbReference type="PROSITE" id="PS50893">
    <property type="entry name" value="ABC_TRANSPORTER_2"/>
    <property type="match status" value="1"/>
</dbReference>
<evidence type="ECO:0000256" key="8">
    <source>
        <dbReference type="ARBA" id="ARBA00022989"/>
    </source>
</evidence>
<dbReference type="GO" id="GO:0034040">
    <property type="term" value="F:ATPase-coupled lipid transmembrane transporter activity"/>
    <property type="evidence" value="ECO:0007669"/>
    <property type="project" value="TreeGrafter"/>
</dbReference>
<dbReference type="InterPro" id="IPR003439">
    <property type="entry name" value="ABC_transporter-like_ATP-bd"/>
</dbReference>
<evidence type="ECO:0000313" key="13">
    <source>
        <dbReference type="EMBL" id="PZD97714.1"/>
    </source>
</evidence>
<dbReference type="Pfam" id="PF00005">
    <property type="entry name" value="ABC_tran"/>
    <property type="match status" value="1"/>
</dbReference>
<keyword evidence="9 10" id="KW-0472">Membrane</keyword>
<dbReference type="Pfam" id="PF00664">
    <property type="entry name" value="ABC_membrane"/>
    <property type="match status" value="1"/>
</dbReference>
<dbReference type="InterPro" id="IPR017871">
    <property type="entry name" value="ABC_transporter-like_CS"/>
</dbReference>
<dbReference type="PANTHER" id="PTHR24221">
    <property type="entry name" value="ATP-BINDING CASSETTE SUB-FAMILY B"/>
    <property type="match status" value="1"/>
</dbReference>
<dbReference type="Gene3D" id="1.20.1560.10">
    <property type="entry name" value="ABC transporter type 1, transmembrane domain"/>
    <property type="match status" value="1"/>
</dbReference>
<evidence type="ECO:0000256" key="2">
    <source>
        <dbReference type="ARBA" id="ARBA00022448"/>
    </source>
</evidence>
<dbReference type="OrthoDB" id="9770415at2"/>
<feature type="transmembrane region" description="Helical" evidence="10">
    <location>
        <begin position="73"/>
        <end position="93"/>
    </location>
</feature>
<organism evidence="13 14">
    <name type="scientific">Paenibacillus sambharensis</name>
    <dbReference type="NCBI Taxonomy" id="1803190"/>
    <lineage>
        <taxon>Bacteria</taxon>
        <taxon>Bacillati</taxon>
        <taxon>Bacillota</taxon>
        <taxon>Bacilli</taxon>
        <taxon>Bacillales</taxon>
        <taxon>Paenibacillaceae</taxon>
        <taxon>Paenibacillus</taxon>
    </lineage>
</organism>
<keyword evidence="7 13" id="KW-0067">ATP-binding</keyword>
<name>A0A2W1LT73_9BACL</name>
<dbReference type="GO" id="GO:0008234">
    <property type="term" value="F:cysteine-type peptidase activity"/>
    <property type="evidence" value="ECO:0007669"/>
    <property type="project" value="UniProtKB-KW"/>
</dbReference>
<dbReference type="Gene3D" id="3.40.50.300">
    <property type="entry name" value="P-loop containing nucleotide triphosphate hydrolases"/>
    <property type="match status" value="1"/>
</dbReference>
<dbReference type="FunFam" id="3.40.50.300:FF:000299">
    <property type="entry name" value="ABC transporter ATP-binding protein/permease"/>
    <property type="match status" value="1"/>
</dbReference>
<accession>A0A2W1LT73</accession>
<evidence type="ECO:0000256" key="6">
    <source>
        <dbReference type="ARBA" id="ARBA00022807"/>
    </source>
</evidence>
<feature type="domain" description="ABC transmembrane type-1" evidence="12">
    <location>
        <begin position="23"/>
        <end position="318"/>
    </location>
</feature>
<sequence length="599" mass="67661">MKSIWIYVKRLHHFAGAKLYLNMISMTLISLFEGIGILLLVPLLSVSGLFAVGQVNIPLLDQATAPLRSLPDHLILPVILGLYMLLIIVQSYLQKQQTVLNIEIQQSFARHLRLQVYRDLLQSNWSFFLRKRKSDFNHIFTSELTRASQGTHLFLRLVTSLIFTAIQVALAFWLSFQLTLFVLVSGLLLALYARRFIRHAKSLGTRTTELSQSYMSALNDHFNGIKDIKSNLLERQHMGWFRALCDRMEHNMVQFAKLQTSSQFFYKSASAVLIALFIYFSFEVLKVPVEQLLLIIVIFSRLWPRFSSIQSSWEQIMQSTPGFDSLLELEAECAAAREQVIREGLALQKPLRIQHSMECRQVHYRYNEAYETYALRDINLRIPANSMTAVVGKSGAGKSTLIDLLIGLIRPEQGEITVDGVPLTGDRVFALRASVSYVSQEPFLFNSSIRDNLQLVDPDATDAKIWEALEFASAASFVRDLPQGLETVIGDRGVRLSGGERQRIVLARAILRKPSILVLDEATSALDTENEAKIKESLDRLKGSLTIIVIAHRLSTIRNADQVIVLEEGRIIQQGGFQQLSGESGTFGKLLRFQSEMNG</sequence>
<evidence type="ECO:0000259" key="11">
    <source>
        <dbReference type="PROSITE" id="PS50893"/>
    </source>
</evidence>
<keyword evidence="3" id="KW-1003">Cell membrane</keyword>
<dbReference type="EMBL" id="QKRB01000006">
    <property type="protein sequence ID" value="PZD97714.1"/>
    <property type="molecule type" value="Genomic_DNA"/>
</dbReference>
<evidence type="ECO:0000256" key="4">
    <source>
        <dbReference type="ARBA" id="ARBA00022692"/>
    </source>
</evidence>
<evidence type="ECO:0000256" key="1">
    <source>
        <dbReference type="ARBA" id="ARBA00004651"/>
    </source>
</evidence>
<evidence type="ECO:0000256" key="3">
    <source>
        <dbReference type="ARBA" id="ARBA00022475"/>
    </source>
</evidence>
<dbReference type="SUPFAM" id="SSF90123">
    <property type="entry name" value="ABC transporter transmembrane region"/>
    <property type="match status" value="1"/>
</dbReference>
<keyword evidence="14" id="KW-1185">Reference proteome</keyword>
<feature type="domain" description="ABC transporter" evidence="11">
    <location>
        <begin position="357"/>
        <end position="593"/>
    </location>
</feature>
<evidence type="ECO:0000256" key="10">
    <source>
        <dbReference type="SAM" id="Phobius"/>
    </source>
</evidence>
<feature type="transmembrane region" description="Helical" evidence="10">
    <location>
        <begin position="153"/>
        <end position="174"/>
    </location>
</feature>
<dbReference type="PROSITE" id="PS00211">
    <property type="entry name" value="ABC_TRANSPORTER_1"/>
    <property type="match status" value="1"/>
</dbReference>
<evidence type="ECO:0000256" key="7">
    <source>
        <dbReference type="ARBA" id="ARBA00022840"/>
    </source>
</evidence>
<dbReference type="InterPro" id="IPR039421">
    <property type="entry name" value="Type_1_exporter"/>
</dbReference>
<evidence type="ECO:0000256" key="5">
    <source>
        <dbReference type="ARBA" id="ARBA00022741"/>
    </source>
</evidence>
<protein>
    <submittedName>
        <fullName evidence="13">ABC transporter ATP-binding protein</fullName>
    </submittedName>
</protein>
<keyword evidence="8 10" id="KW-1133">Transmembrane helix</keyword>
<dbReference type="GO" id="GO:0016887">
    <property type="term" value="F:ATP hydrolysis activity"/>
    <property type="evidence" value="ECO:0007669"/>
    <property type="project" value="InterPro"/>
</dbReference>
<evidence type="ECO:0000256" key="9">
    <source>
        <dbReference type="ARBA" id="ARBA00023136"/>
    </source>
</evidence>
<dbReference type="Proteomes" id="UP000249522">
    <property type="component" value="Unassembled WGS sequence"/>
</dbReference>
<dbReference type="AlphaFoldDB" id="A0A2W1LT73"/>
<feature type="transmembrane region" description="Helical" evidence="10">
    <location>
        <begin position="20"/>
        <end position="53"/>
    </location>
</feature>
<dbReference type="InterPro" id="IPR003593">
    <property type="entry name" value="AAA+_ATPase"/>
</dbReference>
<keyword evidence="2" id="KW-0813">Transport</keyword>
<dbReference type="SUPFAM" id="SSF52540">
    <property type="entry name" value="P-loop containing nucleoside triphosphate hydrolases"/>
    <property type="match status" value="1"/>
</dbReference>
<keyword evidence="4 10" id="KW-0812">Transmembrane</keyword>
<keyword evidence="6" id="KW-0378">Hydrolase</keyword>
<evidence type="ECO:0000313" key="14">
    <source>
        <dbReference type="Proteomes" id="UP000249522"/>
    </source>
</evidence>
<dbReference type="RefSeq" id="WP_111144677.1">
    <property type="nucleotide sequence ID" value="NZ_QKRB01000006.1"/>
</dbReference>
<dbReference type="InterPro" id="IPR011527">
    <property type="entry name" value="ABC1_TM_dom"/>
</dbReference>
<dbReference type="InterPro" id="IPR036640">
    <property type="entry name" value="ABC1_TM_sf"/>
</dbReference>
<dbReference type="PROSITE" id="PS50929">
    <property type="entry name" value="ABC_TM1F"/>
    <property type="match status" value="1"/>
</dbReference>
<proteinExistence type="predicted"/>
<keyword evidence="6" id="KW-0645">Protease</keyword>
<dbReference type="InterPro" id="IPR027417">
    <property type="entry name" value="P-loop_NTPase"/>
</dbReference>
<gene>
    <name evidence="13" type="ORF">DNH61_00150</name>
</gene>
<comment type="subcellular location">
    <subcellularLocation>
        <location evidence="1">Cell membrane</location>
        <topology evidence="1">Multi-pass membrane protein</topology>
    </subcellularLocation>
</comment>
<dbReference type="SMART" id="SM00382">
    <property type="entry name" value="AAA"/>
    <property type="match status" value="1"/>
</dbReference>